<feature type="binding site" evidence="22">
    <location>
        <begin position="109"/>
        <end position="110"/>
    </location>
    <ligand>
        <name>ATP</name>
        <dbReference type="ChEBI" id="CHEBI:30616"/>
    </ligand>
</feature>
<keyword evidence="11 22" id="KW-0547">Nucleotide-binding</keyword>
<dbReference type="Proteomes" id="UP000063991">
    <property type="component" value="Chromosome"/>
</dbReference>
<evidence type="ECO:0000256" key="1">
    <source>
        <dbReference type="ARBA" id="ARBA00004429"/>
    </source>
</evidence>
<dbReference type="PANTHER" id="PTHR34299">
    <property type="entry name" value="DIACYLGLYCEROL KINASE"/>
    <property type="match status" value="1"/>
</dbReference>
<reference evidence="25 26" key="1">
    <citation type="submission" date="2015-12" db="EMBL/GenBank/DDBJ databases">
        <authorList>
            <person name="Shamseldin A."/>
            <person name="Moawad H."/>
            <person name="Abd El-Rahim W.M."/>
            <person name="Sadowsky M.J."/>
        </authorList>
    </citation>
    <scope>NUCLEOTIDE SEQUENCE [LARGE SCALE GENOMIC DNA]</scope>
    <source>
        <strain evidence="25 26">D7</strain>
    </source>
</reference>
<evidence type="ECO:0000256" key="6">
    <source>
        <dbReference type="ARBA" id="ARBA00022516"/>
    </source>
</evidence>
<dbReference type="InterPro" id="IPR033718">
    <property type="entry name" value="DAGK_prok"/>
</dbReference>
<dbReference type="GO" id="GO:0046872">
    <property type="term" value="F:metal ion binding"/>
    <property type="evidence" value="ECO:0007669"/>
    <property type="project" value="UniProtKB-KW"/>
</dbReference>
<keyword evidence="6" id="KW-0444">Lipid biosynthesis</keyword>
<keyword evidence="19 24" id="KW-1208">Phospholipid metabolism</keyword>
<dbReference type="AlphaFoldDB" id="A0A126PXL6"/>
<dbReference type="RefSeq" id="WP_061094008.1">
    <property type="nucleotide sequence ID" value="NZ_CP014323.1"/>
</dbReference>
<feature type="binding site" evidence="21">
    <location>
        <position position="24"/>
    </location>
    <ligand>
        <name>substrate</name>
    </ligand>
</feature>
<evidence type="ECO:0000256" key="23">
    <source>
        <dbReference type="PIRSR" id="PIRSR600829-4"/>
    </source>
</evidence>
<evidence type="ECO:0000256" key="15">
    <source>
        <dbReference type="ARBA" id="ARBA00022989"/>
    </source>
</evidence>
<evidence type="ECO:0000256" key="5">
    <source>
        <dbReference type="ARBA" id="ARBA00022475"/>
    </source>
</evidence>
<feature type="transmembrane region" description="Helical" evidence="24">
    <location>
        <begin position="21"/>
        <end position="40"/>
    </location>
</feature>
<organism evidence="25 26">
    <name type="scientific">Alteromonas macleodii</name>
    <name type="common">Pseudoalteromonas macleodii</name>
    <dbReference type="NCBI Taxonomy" id="28108"/>
    <lineage>
        <taxon>Bacteria</taxon>
        <taxon>Pseudomonadati</taxon>
        <taxon>Pseudomonadota</taxon>
        <taxon>Gammaproteobacteria</taxon>
        <taxon>Alteromonadales</taxon>
        <taxon>Alteromonadaceae</taxon>
        <taxon>Alteromonas/Salinimonas group</taxon>
        <taxon>Alteromonas</taxon>
    </lineage>
</organism>
<accession>A0A126PXL6</accession>
<comment type="catalytic activity">
    <reaction evidence="24">
        <text>a 1,2-diacyl-sn-glycerol + ATP = a 1,2-diacyl-sn-glycero-3-phosphate + ADP + H(+)</text>
        <dbReference type="Rhea" id="RHEA:10272"/>
        <dbReference type="ChEBI" id="CHEBI:15378"/>
        <dbReference type="ChEBI" id="CHEBI:17815"/>
        <dbReference type="ChEBI" id="CHEBI:30616"/>
        <dbReference type="ChEBI" id="CHEBI:58608"/>
        <dbReference type="ChEBI" id="CHEBI:456216"/>
        <dbReference type="EC" id="2.7.1.107"/>
    </reaction>
</comment>
<feature type="binding site" evidence="23">
    <location>
        <position position="91"/>
    </location>
    <ligand>
        <name>a divalent metal cation</name>
        <dbReference type="ChEBI" id="CHEBI:60240"/>
    </ligand>
</feature>
<comment type="function">
    <text evidence="24">Catalyzes the ATP-dependent phosphorylation of sn-l,2-diacylglycerol (DAG) to phosphatidic acid. Involved in the recycling of diacylglycerol produced as a by-product during membrane-derived oligosaccharide (MDO) biosynthesis.</text>
</comment>
<gene>
    <name evidence="25" type="ORF">AVL55_01315</name>
</gene>
<evidence type="ECO:0000313" key="26">
    <source>
        <dbReference type="Proteomes" id="UP000063991"/>
    </source>
</evidence>
<keyword evidence="8 24" id="KW-0808">Transferase</keyword>
<feature type="binding site" evidence="21">
    <location>
        <begin position="45"/>
        <end position="49"/>
    </location>
    <ligand>
        <name>substrate</name>
    </ligand>
</feature>
<evidence type="ECO:0000256" key="13">
    <source>
        <dbReference type="ARBA" id="ARBA00022840"/>
    </source>
</evidence>
<evidence type="ECO:0000256" key="12">
    <source>
        <dbReference type="ARBA" id="ARBA00022777"/>
    </source>
</evidence>
<dbReference type="GO" id="GO:0006654">
    <property type="term" value="P:phosphatidic acid biosynthetic process"/>
    <property type="evidence" value="ECO:0007669"/>
    <property type="project" value="InterPro"/>
</dbReference>
<evidence type="ECO:0000256" key="9">
    <source>
        <dbReference type="ARBA" id="ARBA00022692"/>
    </source>
</evidence>
<keyword evidence="14 23" id="KW-0460">Magnesium</keyword>
<feature type="transmembrane region" description="Helical" evidence="24">
    <location>
        <begin position="72"/>
        <end position="94"/>
    </location>
</feature>
<evidence type="ECO:0000313" key="25">
    <source>
        <dbReference type="EMBL" id="AMJ96929.1"/>
    </source>
</evidence>
<dbReference type="InterPro" id="IPR000829">
    <property type="entry name" value="DAGK"/>
</dbReference>
<keyword evidence="5" id="KW-1003">Cell membrane</keyword>
<evidence type="ECO:0000256" key="21">
    <source>
        <dbReference type="PIRSR" id="PIRSR600829-2"/>
    </source>
</evidence>
<dbReference type="GO" id="GO:0005524">
    <property type="term" value="F:ATP binding"/>
    <property type="evidence" value="ECO:0007669"/>
    <property type="project" value="UniProtKB-KW"/>
</dbReference>
<feature type="binding site" evidence="22">
    <location>
        <position position="24"/>
    </location>
    <ligand>
        <name>ATP</name>
        <dbReference type="ChEBI" id="CHEBI:30616"/>
    </ligand>
</feature>
<dbReference type="InterPro" id="IPR036945">
    <property type="entry name" value="DAGK_sf"/>
</dbReference>
<comment type="subcellular location">
    <subcellularLocation>
        <location evidence="1 24">Cell inner membrane</location>
        <topology evidence="1 24">Multi-pass membrane protein</topology>
    </subcellularLocation>
</comment>
<evidence type="ECO:0000256" key="3">
    <source>
        <dbReference type="ARBA" id="ARBA00012133"/>
    </source>
</evidence>
<evidence type="ECO:0000256" key="16">
    <source>
        <dbReference type="ARBA" id="ARBA00023098"/>
    </source>
</evidence>
<evidence type="ECO:0000256" key="22">
    <source>
        <dbReference type="PIRSR" id="PIRSR600829-3"/>
    </source>
</evidence>
<keyword evidence="17 24" id="KW-0472">Membrane</keyword>
<proteinExistence type="inferred from homology"/>
<keyword evidence="15 24" id="KW-1133">Transmembrane helix</keyword>
<evidence type="ECO:0000256" key="19">
    <source>
        <dbReference type="ARBA" id="ARBA00023264"/>
    </source>
</evidence>
<feature type="binding site" evidence="21">
    <location>
        <position position="84"/>
    </location>
    <ligand>
        <name>substrate</name>
    </ligand>
</feature>
<feature type="binding site" evidence="22">
    <location>
        <begin position="100"/>
        <end position="102"/>
    </location>
    <ligand>
        <name>ATP</name>
        <dbReference type="ChEBI" id="CHEBI:30616"/>
    </ligand>
</feature>
<dbReference type="Pfam" id="PF01219">
    <property type="entry name" value="DAGK_prokar"/>
    <property type="match status" value="1"/>
</dbReference>
<keyword evidence="13 22" id="KW-0067">ATP-binding</keyword>
<dbReference type="GO" id="GO:0005886">
    <property type="term" value="C:plasma membrane"/>
    <property type="evidence" value="ECO:0007669"/>
    <property type="project" value="UniProtKB-SubCell"/>
</dbReference>
<keyword evidence="12 24" id="KW-0418">Kinase</keyword>
<comment type="caution">
    <text evidence="24">Lacks conserved residue(s) required for the propagation of feature annotation.</text>
</comment>
<comment type="similarity">
    <text evidence="2 24">Belongs to the bacterial diacylglycerol kinase family.</text>
</comment>
<dbReference type="EC" id="2.7.1.107" evidence="3 24"/>
<feature type="transmembrane region" description="Helical" evidence="24">
    <location>
        <begin position="46"/>
        <end position="65"/>
    </location>
</feature>
<sequence>MRVIDETTSKMNFDPKAKPKGMLRIVLAMKNSVRAISWLVKNESAFRQELILLILAAGVLAFWSIPYMEKAILLSSILFVLFAEIINTAIEVTIDRIGKEIHPLSGLAKDLGSAAVLVTIAISSLLWLATLCRYF</sequence>
<dbReference type="Gene3D" id="1.10.287.3610">
    <property type="match status" value="1"/>
</dbReference>
<evidence type="ECO:0000256" key="17">
    <source>
        <dbReference type="ARBA" id="ARBA00023136"/>
    </source>
</evidence>
<dbReference type="OrthoDB" id="9796011at2"/>
<evidence type="ECO:0000256" key="11">
    <source>
        <dbReference type="ARBA" id="ARBA00022741"/>
    </source>
</evidence>
<feature type="binding site" evidence="23">
    <location>
        <position position="43"/>
    </location>
    <ligand>
        <name>a divalent metal cation</name>
        <dbReference type="ChEBI" id="CHEBI:60240"/>
    </ligand>
</feature>
<evidence type="ECO:0000256" key="14">
    <source>
        <dbReference type="ARBA" id="ARBA00022842"/>
    </source>
</evidence>
<feature type="binding site" evidence="22">
    <location>
        <position position="43"/>
    </location>
    <ligand>
        <name>ATP</name>
        <dbReference type="ChEBI" id="CHEBI:30616"/>
    </ligand>
</feature>
<feature type="binding site" evidence="21">
    <location>
        <position position="113"/>
    </location>
    <ligand>
        <name>substrate</name>
    </ligand>
</feature>
<evidence type="ECO:0000256" key="7">
    <source>
        <dbReference type="ARBA" id="ARBA00022519"/>
    </source>
</evidence>
<keyword evidence="10 23" id="KW-0479">Metal-binding</keyword>
<protein>
    <recommendedName>
        <fullName evidence="4 24">Diacylglycerol kinase</fullName>
        <ecNumber evidence="3 24">2.7.1.107</ecNumber>
    </recommendedName>
</protein>
<evidence type="ECO:0000256" key="2">
    <source>
        <dbReference type="ARBA" id="ARBA00005967"/>
    </source>
</evidence>
<evidence type="ECO:0000256" key="18">
    <source>
        <dbReference type="ARBA" id="ARBA00023209"/>
    </source>
</evidence>
<dbReference type="GO" id="GO:0004143">
    <property type="term" value="F:ATP-dependent diacylglycerol kinase activity"/>
    <property type="evidence" value="ECO:0007669"/>
    <property type="project" value="UniProtKB-EC"/>
</dbReference>
<dbReference type="PANTHER" id="PTHR34299:SF1">
    <property type="entry name" value="DIACYLGLYCEROL KINASE"/>
    <property type="match status" value="1"/>
</dbReference>
<evidence type="ECO:0000256" key="8">
    <source>
        <dbReference type="ARBA" id="ARBA00022679"/>
    </source>
</evidence>
<feature type="binding site" evidence="22">
    <location>
        <position position="91"/>
    </location>
    <ligand>
        <name>ATP</name>
        <dbReference type="ChEBI" id="CHEBI:30616"/>
    </ligand>
</feature>
<feature type="active site" description="Proton acceptor" evidence="20">
    <location>
        <position position="84"/>
    </location>
</feature>
<comment type="cofactor">
    <cofactor evidence="23">
        <name>Mg(2+)</name>
        <dbReference type="ChEBI" id="CHEBI:18420"/>
    </cofactor>
    <text evidence="23">Mn(2+), Zn(2+), Cd(2+) and Co(2+) support activity to lesser extents.</text>
</comment>
<keyword evidence="9 24" id="KW-0812">Transmembrane</keyword>
<keyword evidence="16 24" id="KW-0443">Lipid metabolism</keyword>
<name>A0A126PXL6_ALTMA</name>
<evidence type="ECO:0000256" key="20">
    <source>
        <dbReference type="PIRSR" id="PIRSR600829-1"/>
    </source>
</evidence>
<keyword evidence="18" id="KW-0594">Phospholipid biosynthesis</keyword>
<dbReference type="EMBL" id="CP014323">
    <property type="protein sequence ID" value="AMJ96929.1"/>
    <property type="molecule type" value="Genomic_DNA"/>
</dbReference>
<evidence type="ECO:0000256" key="4">
    <source>
        <dbReference type="ARBA" id="ARBA00017575"/>
    </source>
</evidence>
<evidence type="ECO:0000256" key="10">
    <source>
        <dbReference type="ARBA" id="ARBA00022723"/>
    </source>
</evidence>
<feature type="transmembrane region" description="Helical" evidence="24">
    <location>
        <begin position="114"/>
        <end position="134"/>
    </location>
</feature>
<evidence type="ECO:0000256" key="24">
    <source>
        <dbReference type="RuleBase" id="RU363065"/>
    </source>
</evidence>
<dbReference type="CDD" id="cd14264">
    <property type="entry name" value="DAGK_IM"/>
    <property type="match status" value="1"/>
</dbReference>
<keyword evidence="7 24" id="KW-0997">Cell inner membrane</keyword>